<keyword evidence="3" id="KW-1185">Reference proteome</keyword>
<reference evidence="2 3" key="1">
    <citation type="journal article" date="2014" name="Int. J. Syst. Evol. Microbiol.">
        <title>Fulvimonas yonginensis sp. nov., isolated from greenhouse soil, and emended description of the genus Fulvimonas.</title>
        <authorList>
            <person name="Ahn J.H."/>
            <person name="Kim S.J."/>
            <person name="Weon H.Y."/>
            <person name="Hong S.B."/>
            <person name="Seok S.J."/>
            <person name="Kwon S.W."/>
        </authorList>
    </citation>
    <scope>NUCLEOTIDE SEQUENCE [LARGE SCALE GENOMIC DNA]</scope>
    <source>
        <strain evidence="2 3">KACC 16952</strain>
    </source>
</reference>
<feature type="domain" description="VOC" evidence="1">
    <location>
        <begin position="3"/>
        <end position="119"/>
    </location>
</feature>
<accession>A0ABU8JEB1</accession>
<comment type="caution">
    <text evidence="2">The sequence shown here is derived from an EMBL/GenBank/DDBJ whole genome shotgun (WGS) entry which is preliminary data.</text>
</comment>
<proteinExistence type="predicted"/>
<dbReference type="InterPro" id="IPR037523">
    <property type="entry name" value="VOC_core"/>
</dbReference>
<evidence type="ECO:0000313" key="3">
    <source>
        <dbReference type="Proteomes" id="UP001381174"/>
    </source>
</evidence>
<dbReference type="InterPro" id="IPR004360">
    <property type="entry name" value="Glyas_Fos-R_dOase_dom"/>
</dbReference>
<organism evidence="2 3">
    <name type="scientific">Fulvimonas yonginensis</name>
    <dbReference type="NCBI Taxonomy" id="1495200"/>
    <lineage>
        <taxon>Bacteria</taxon>
        <taxon>Pseudomonadati</taxon>
        <taxon>Pseudomonadota</taxon>
        <taxon>Gammaproteobacteria</taxon>
        <taxon>Lysobacterales</taxon>
        <taxon>Rhodanobacteraceae</taxon>
        <taxon>Fulvimonas</taxon>
    </lineage>
</organism>
<dbReference type="Gene3D" id="3.10.180.10">
    <property type="entry name" value="2,3-Dihydroxybiphenyl 1,2-Dioxygenase, domain 1"/>
    <property type="match status" value="1"/>
</dbReference>
<dbReference type="SUPFAM" id="SSF54593">
    <property type="entry name" value="Glyoxalase/Bleomycin resistance protein/Dihydroxybiphenyl dioxygenase"/>
    <property type="match status" value="1"/>
</dbReference>
<dbReference type="RefSeq" id="WP_336808251.1">
    <property type="nucleotide sequence ID" value="NZ_JBBBNY010000010.1"/>
</dbReference>
<dbReference type="Proteomes" id="UP001381174">
    <property type="component" value="Unassembled WGS sequence"/>
</dbReference>
<evidence type="ECO:0000259" key="1">
    <source>
        <dbReference type="PROSITE" id="PS51819"/>
    </source>
</evidence>
<evidence type="ECO:0000313" key="2">
    <source>
        <dbReference type="EMBL" id="MEI7037613.1"/>
    </source>
</evidence>
<dbReference type="Pfam" id="PF00903">
    <property type="entry name" value="Glyoxalase"/>
    <property type="match status" value="1"/>
</dbReference>
<dbReference type="PROSITE" id="PS51819">
    <property type="entry name" value="VOC"/>
    <property type="match status" value="1"/>
</dbReference>
<name>A0ABU8JEB1_9GAMM</name>
<gene>
    <name evidence="2" type="ORF">WAT24_12665</name>
</gene>
<sequence length="126" mass="14039">MNGPEFRFYFFTSRYAETVAFYRDALGLAIFRSWDRGPDARGTVFRSPNGVGLIEIEAGDTTPSIHGGFYIEVAQIDRWYGRVKAAGCPILKALGPTEYGHRNFRTADPNGVHVTLFEYLKEAGGP</sequence>
<protein>
    <submittedName>
        <fullName evidence="2">VOC family protein</fullName>
    </submittedName>
</protein>
<dbReference type="EMBL" id="JBBBNY010000010">
    <property type="protein sequence ID" value="MEI7037613.1"/>
    <property type="molecule type" value="Genomic_DNA"/>
</dbReference>
<dbReference type="InterPro" id="IPR029068">
    <property type="entry name" value="Glyas_Bleomycin-R_OHBP_Dase"/>
</dbReference>